<name>C6XE19_METGS</name>
<evidence type="ECO:0000313" key="5">
    <source>
        <dbReference type="Proteomes" id="UP000002743"/>
    </source>
</evidence>
<feature type="region of interest" description="Disordered" evidence="1">
    <location>
        <begin position="689"/>
        <end position="712"/>
    </location>
</feature>
<dbReference type="HOGENOM" id="CLU_007099_0_0_4"/>
<feature type="signal peptide" evidence="2">
    <location>
        <begin position="1"/>
        <end position="24"/>
    </location>
</feature>
<reference evidence="5" key="1">
    <citation type="submission" date="2009-07" db="EMBL/GenBank/DDBJ databases">
        <title>Complete sequence of chromosome of Methylovorus sp. SIP3-4.</title>
        <authorList>
            <person name="Lucas S."/>
            <person name="Copeland A."/>
            <person name="Lapidus A."/>
            <person name="Glavina del Rio T."/>
            <person name="Tice H."/>
            <person name="Bruce D."/>
            <person name="Goodwin L."/>
            <person name="Pitluck S."/>
            <person name="Clum A."/>
            <person name="Larimer F."/>
            <person name="Land M."/>
            <person name="Hauser L."/>
            <person name="Kyrpides N."/>
            <person name="Mikhailova N."/>
            <person name="Kayluzhnaya M."/>
            <person name="Chistoserdova L."/>
        </authorList>
    </citation>
    <scope>NUCLEOTIDE SEQUENCE [LARGE SCALE GENOMIC DNA]</scope>
    <source>
        <strain evidence="5">SIP3-4</strain>
    </source>
</reference>
<feature type="region of interest" description="Disordered" evidence="1">
    <location>
        <begin position="808"/>
        <end position="911"/>
    </location>
</feature>
<feature type="region of interest" description="Disordered" evidence="1">
    <location>
        <begin position="639"/>
        <end position="672"/>
    </location>
</feature>
<evidence type="ECO:0000313" key="4">
    <source>
        <dbReference type="EMBL" id="ACT50794.1"/>
    </source>
</evidence>
<feature type="region of interest" description="Disordered" evidence="1">
    <location>
        <begin position="136"/>
        <end position="219"/>
    </location>
</feature>
<organism evidence="4 5">
    <name type="scientific">Methylovorus glucosotrophus (strain SIP3-4)</name>
    <dbReference type="NCBI Taxonomy" id="582744"/>
    <lineage>
        <taxon>Bacteria</taxon>
        <taxon>Pseudomonadati</taxon>
        <taxon>Pseudomonadota</taxon>
        <taxon>Betaproteobacteria</taxon>
        <taxon>Nitrosomonadales</taxon>
        <taxon>Methylophilaceae</taxon>
        <taxon>Methylovorus</taxon>
    </lineage>
</organism>
<dbReference type="InterPro" id="IPR036779">
    <property type="entry name" value="LysM_dom_sf"/>
</dbReference>
<dbReference type="eggNOG" id="COG3170">
    <property type="taxonomic scope" value="Bacteria"/>
</dbReference>
<evidence type="ECO:0000259" key="3">
    <source>
        <dbReference type="PROSITE" id="PS51782"/>
    </source>
</evidence>
<feature type="compositionally biased region" description="Acidic residues" evidence="1">
    <location>
        <begin position="761"/>
        <end position="772"/>
    </location>
</feature>
<dbReference type="Gene3D" id="3.10.350.10">
    <property type="entry name" value="LysM domain"/>
    <property type="match status" value="1"/>
</dbReference>
<dbReference type="CDD" id="cd00118">
    <property type="entry name" value="LysM"/>
    <property type="match status" value="1"/>
</dbReference>
<feature type="region of interest" description="Disordered" evidence="1">
    <location>
        <begin position="406"/>
        <end position="459"/>
    </location>
</feature>
<dbReference type="NCBIfam" id="TIGR03504">
    <property type="entry name" value="FimV_Cterm"/>
    <property type="match status" value="1"/>
</dbReference>
<feature type="compositionally biased region" description="Low complexity" evidence="1">
    <location>
        <begin position="189"/>
        <end position="202"/>
    </location>
</feature>
<dbReference type="InterPro" id="IPR057840">
    <property type="entry name" value="FimV_N"/>
</dbReference>
<dbReference type="RefSeq" id="WP_015830218.1">
    <property type="nucleotide sequence ID" value="NC_012969.1"/>
</dbReference>
<dbReference type="InterPro" id="IPR020012">
    <property type="entry name" value="LysM_FimV"/>
</dbReference>
<evidence type="ECO:0000256" key="1">
    <source>
        <dbReference type="SAM" id="MobiDB-lite"/>
    </source>
</evidence>
<keyword evidence="2" id="KW-0732">Signal</keyword>
<dbReference type="STRING" id="582744.Msip34_1549"/>
<dbReference type="KEGG" id="mei:Msip34_1549"/>
<feature type="region of interest" description="Disordered" evidence="1">
    <location>
        <begin position="300"/>
        <end position="354"/>
    </location>
</feature>
<gene>
    <name evidence="4" type="ordered locus">Msip34_1549</name>
</gene>
<feature type="domain" description="LysM" evidence="3">
    <location>
        <begin position="207"/>
        <end position="262"/>
    </location>
</feature>
<keyword evidence="5" id="KW-1185">Reference proteome</keyword>
<feature type="compositionally biased region" description="Low complexity" evidence="1">
    <location>
        <begin position="775"/>
        <end position="793"/>
    </location>
</feature>
<protein>
    <submittedName>
        <fullName evidence="4">Peptidoglycan-binding LysM</fullName>
    </submittedName>
</protein>
<proteinExistence type="predicted"/>
<dbReference type="Proteomes" id="UP000002743">
    <property type="component" value="Chromosome"/>
</dbReference>
<dbReference type="InterPro" id="IPR018392">
    <property type="entry name" value="LysM"/>
</dbReference>
<dbReference type="NCBIfam" id="TIGR03505">
    <property type="entry name" value="FimV_core"/>
    <property type="match status" value="1"/>
</dbReference>
<evidence type="ECO:0000256" key="2">
    <source>
        <dbReference type="SAM" id="SignalP"/>
    </source>
</evidence>
<feature type="region of interest" description="Disordered" evidence="1">
    <location>
        <begin position="760"/>
        <end position="793"/>
    </location>
</feature>
<dbReference type="InterPro" id="IPR038440">
    <property type="entry name" value="FimV_C_sf"/>
</dbReference>
<dbReference type="Pfam" id="PF25800">
    <property type="entry name" value="FimV_N"/>
    <property type="match status" value="1"/>
</dbReference>
<feature type="compositionally biased region" description="Polar residues" evidence="1">
    <location>
        <begin position="824"/>
        <end position="834"/>
    </location>
</feature>
<feature type="compositionally biased region" description="Low complexity" evidence="1">
    <location>
        <begin position="144"/>
        <end position="180"/>
    </location>
</feature>
<sequence precursor="true">MHKSKLKRISLAVFLAIIPWTADAAGLGRLTVASGLGEPLSAEIELLGTTQDELESLSAAIAPEAAYAVQGVERTPIQNAIKINVSRKANGTAVLRLSSNQPITDPFVDMLIQVEWATGRLVREYTMLLDPPGYATPNPNSNLPQAAAPASNPVPSATAPSAVAAGPVRPSADSASAPPAKTAKRNNRKPAAPAEKPVPVESESADKTHTTSRGDTLSAIARNADVEGVSLDQMLVGIYRANKHAFDDNNMNRLKVGQILRIPPAQEVQGISNAEARQEIQLQAADWNAYRKRLGESVATASAGREAEGSQSASGKLTSAAQDKAAQSQSGSRDVVRLSKGEAPDSAASRSGQEKLNALQEEAIAKEKALQEASDRAAALEKQVRDMQKLLEIKNQAMAELKDNAANQLQSAKNGEQKAEPVTPEKPAQAVPAVKPDSGVVKKEEEATSPAVNPKLSVTPAPVPDTELIAGVENEKLMLWGGAGAALLALLGGWLYLRNKRKRNLDTFEKAILTSGGLKANTVFGSTLSSKVDSGDTSFLTDFSQTGGGMIDTHDVDPIAEAEVYMAYGRDAQAEEILRDAIAKDPKRYELHHKLLEMYAARKDTAAFETLAGEIYATIGASDPQWRKVAELGRKLDSQNPIYQGGEEGLGLDDDLGLDDVPSTAKPDIASGMDFSLDDNLDDRAVSDIESADDASSDLDFGLGEDKPANEAASVEDANTLDFVGFNVNSGDENDDQDTRNNEIASSSAAASMMAPTIMDDLPEPYSVDEDVNPQLESDNQSSDSNDLDFQLNLPESPAANTIQMDIGEFGNTLPGLPEEDASSSENANDTLPSTFDFDLPGSDAGNSGFPDLGLSSSTAFDEDKLPSAAADEQGVAFENSDAAVEADVSSQPASDDSLPQPKAFVPDISLDFDTPENEQAKKVADSAPASADALPDAFNEDPVEEIVFESPSSDVDLDFNLDNLADAEEDVALPDLNTNSTESIAPAEVDFSDISLDLNGANASDEPPAAIAAESAEVDTKLDLVTAYMDMGDNEGAKELLEEVLSEGGPQQRARAQAIINSLGA</sequence>
<dbReference type="PROSITE" id="PS51782">
    <property type="entry name" value="LYSM"/>
    <property type="match status" value="1"/>
</dbReference>
<accession>C6XE19</accession>
<dbReference type="Gene3D" id="1.20.58.2200">
    <property type="match status" value="1"/>
</dbReference>
<feature type="compositionally biased region" description="Basic and acidic residues" evidence="1">
    <location>
        <begin position="334"/>
        <end position="343"/>
    </location>
</feature>
<reference evidence="4 5" key="2">
    <citation type="journal article" date="2011" name="J. Bacteriol.">
        <title>Genomes of three methylotrophs from a single niche uncover genetic and metabolic divergence of Methylophilaceae.</title>
        <authorList>
            <person name="Lapidus A."/>
            <person name="Clum A."/>
            <person name="Labutti K."/>
            <person name="Kaluzhnaya M.G."/>
            <person name="Lim S."/>
            <person name="Beck D.A."/>
            <person name="Glavina Del Rio T."/>
            <person name="Nolan M."/>
            <person name="Mavromatis K."/>
            <person name="Huntemann M."/>
            <person name="Lucas S."/>
            <person name="Lidstrom M.E."/>
            <person name="Ivanova N."/>
            <person name="Chistoserdova L."/>
        </authorList>
    </citation>
    <scope>NUCLEOTIDE SEQUENCE [LARGE SCALE GENOMIC DNA]</scope>
    <source>
        <strain evidence="4 5">SIP3-4</strain>
    </source>
</reference>
<dbReference type="AlphaFoldDB" id="C6XE19"/>
<dbReference type="InterPro" id="IPR020011">
    <property type="entry name" value="FimV_C"/>
</dbReference>
<feature type="compositionally biased region" description="Low complexity" evidence="1">
    <location>
        <begin position="319"/>
        <end position="332"/>
    </location>
</feature>
<feature type="chain" id="PRO_5002973837" evidence="2">
    <location>
        <begin position="25"/>
        <end position="1066"/>
    </location>
</feature>
<dbReference type="EMBL" id="CP001674">
    <property type="protein sequence ID" value="ACT50794.1"/>
    <property type="molecule type" value="Genomic_DNA"/>
</dbReference>